<evidence type="ECO:0000256" key="1">
    <source>
        <dbReference type="SAM" id="MobiDB-lite"/>
    </source>
</evidence>
<name>A0ABP0P4G5_9DINO</name>
<evidence type="ECO:0000313" key="5">
    <source>
        <dbReference type="Proteomes" id="UP001642484"/>
    </source>
</evidence>
<dbReference type="Gene3D" id="3.30.420.10">
    <property type="entry name" value="Ribonuclease H-like superfamily/Ribonuclease H"/>
    <property type="match status" value="1"/>
</dbReference>
<feature type="compositionally biased region" description="Low complexity" evidence="1">
    <location>
        <begin position="510"/>
        <end position="521"/>
    </location>
</feature>
<comment type="caution">
    <text evidence="4">The sequence shown here is derived from an EMBL/GenBank/DDBJ whole genome shotgun (WGS) entry which is preliminary data.</text>
</comment>
<dbReference type="PANTHER" id="PTHR37984:SF5">
    <property type="entry name" value="PROTEIN NYNRIN-LIKE"/>
    <property type="match status" value="1"/>
</dbReference>
<dbReference type="InterPro" id="IPR018488">
    <property type="entry name" value="cNMP-bd_CS"/>
</dbReference>
<proteinExistence type="predicted"/>
<dbReference type="InterPro" id="IPR036397">
    <property type="entry name" value="RNaseH_sf"/>
</dbReference>
<organism evidence="4 5">
    <name type="scientific">Durusdinium trenchii</name>
    <dbReference type="NCBI Taxonomy" id="1381693"/>
    <lineage>
        <taxon>Eukaryota</taxon>
        <taxon>Sar</taxon>
        <taxon>Alveolata</taxon>
        <taxon>Dinophyceae</taxon>
        <taxon>Suessiales</taxon>
        <taxon>Symbiodiniaceae</taxon>
        <taxon>Durusdinium</taxon>
    </lineage>
</organism>
<reference evidence="4 5" key="1">
    <citation type="submission" date="2024-02" db="EMBL/GenBank/DDBJ databases">
        <authorList>
            <person name="Chen Y."/>
            <person name="Shah S."/>
            <person name="Dougan E. K."/>
            <person name="Thang M."/>
            <person name="Chan C."/>
        </authorList>
    </citation>
    <scope>NUCLEOTIDE SEQUENCE [LARGE SCALE GENOMIC DNA]</scope>
</reference>
<feature type="compositionally biased region" description="Basic and acidic residues" evidence="1">
    <location>
        <begin position="525"/>
        <end position="540"/>
    </location>
</feature>
<dbReference type="InterPro" id="IPR014710">
    <property type="entry name" value="RmlC-like_jellyroll"/>
</dbReference>
<protein>
    <submittedName>
        <fullName evidence="4">Uncharacterized protein</fullName>
    </submittedName>
</protein>
<dbReference type="PANTHER" id="PTHR37984">
    <property type="entry name" value="PROTEIN CBG26694"/>
    <property type="match status" value="1"/>
</dbReference>
<dbReference type="PROSITE" id="PS00889">
    <property type="entry name" value="CNMP_BINDING_2"/>
    <property type="match status" value="1"/>
</dbReference>
<dbReference type="PROSITE" id="PS50994">
    <property type="entry name" value="INTEGRASE"/>
    <property type="match status" value="1"/>
</dbReference>
<dbReference type="Proteomes" id="UP001642484">
    <property type="component" value="Unassembled WGS sequence"/>
</dbReference>
<feature type="domain" description="Cyclic nucleotide-binding" evidence="2">
    <location>
        <begin position="1219"/>
        <end position="1354"/>
    </location>
</feature>
<feature type="compositionally biased region" description="Polar residues" evidence="1">
    <location>
        <begin position="267"/>
        <end position="286"/>
    </location>
</feature>
<feature type="region of interest" description="Disordered" evidence="1">
    <location>
        <begin position="488"/>
        <end position="540"/>
    </location>
</feature>
<evidence type="ECO:0000259" key="2">
    <source>
        <dbReference type="PROSITE" id="PS50042"/>
    </source>
</evidence>
<feature type="domain" description="Integrase catalytic" evidence="3">
    <location>
        <begin position="916"/>
        <end position="1093"/>
    </location>
</feature>
<dbReference type="SUPFAM" id="SSF51206">
    <property type="entry name" value="cAMP-binding domain-like"/>
    <property type="match status" value="1"/>
</dbReference>
<dbReference type="PROSITE" id="PS50042">
    <property type="entry name" value="CNMP_BINDING_3"/>
    <property type="match status" value="1"/>
</dbReference>
<keyword evidence="5" id="KW-1185">Reference proteome</keyword>
<accession>A0ABP0P4G5</accession>
<dbReference type="InterPro" id="IPR000595">
    <property type="entry name" value="cNMP-bd_dom"/>
</dbReference>
<evidence type="ECO:0000313" key="4">
    <source>
        <dbReference type="EMBL" id="CAK9070920.1"/>
    </source>
</evidence>
<dbReference type="InterPro" id="IPR018490">
    <property type="entry name" value="cNMP-bd_dom_sf"/>
</dbReference>
<dbReference type="SUPFAM" id="SSF53098">
    <property type="entry name" value="Ribonuclease H-like"/>
    <property type="match status" value="1"/>
</dbReference>
<dbReference type="InterPro" id="IPR050951">
    <property type="entry name" value="Retrovirus_Pol_polyprotein"/>
</dbReference>
<dbReference type="Gene3D" id="2.60.120.10">
    <property type="entry name" value="Jelly Rolls"/>
    <property type="match status" value="1"/>
</dbReference>
<gene>
    <name evidence="4" type="ORF">CCMP2556_LOCUS34900</name>
</gene>
<feature type="region of interest" description="Disordered" evidence="1">
    <location>
        <begin position="263"/>
        <end position="318"/>
    </location>
</feature>
<sequence>MWRFLLPTVLVLHLGRKGTVVQINHQPSGILPDKWSFTALFRLLVLAVHERAAGVVSALGLSDALRSAALRCWIDDMVNRGEDCGVVYIESVYFTALSSPAGITSVGYGRLTAWGNSRAPDVGRQICADVTWLTSLHNLEETKWLGIDAVVEAAYMYEETVKWESRYLCGPRLAAELTGAARTAIANKKRGWLSSQDGVGKLLRCLKETMSEPALPEISNQLKTYFKLLRRRRGESMVSFCVRHREEYARTCKALTRVMREQKSLPDMTSQAWHSGRRQSVSTARPSTGGGSSDLATEGDTEATPTEDNGEEAQDETEWTWDDAWWWSTWETTWNWNLQSNTSIAEEDEDDEEDFVEILPDVIKGWLLLEKANLDGMERSLIQSEVKNNFSLANVEVALRSHFTDETIKKRDGEAKQALYENEEDETEPWEEDTSFYEDLPEDALALYQQAKHEEHEAWAQLQQARVTLREARAKQHEVRMGRRFYAPSADRGKGYSKGKGKGMGDRRPNNTTSSTRTGGPCARCGKDHDTSHCPRKNEDGKNYEAVEHSEYVYGVLPDSACVKPEAFCWTNLEEASPDLIPGDQVLREGMKDRMSTRPRSHLIHVSKPVTTLPLSLTLVLMATTQEATAAQVTMWPDKSMKPHYLLSKTECIQELEANGQKRIAWTEFTLPECRMLVRESREAQGIIKPKGAPNNLVKEINNAKLGELRSMCQARQIEHPAKATAGELRLMLKSWLIHSGNNETLIDFGKYKGMSFMEVAQHDPGYLSWAQAEVGNSDTADWRLRQLASWAERMEHNPLEKSQAPVKNQGAGYHPALTNSRPTVAIAAGSSSKDVDAKASASAMTEQVKDMMETMKAMQEELDELKGKKRHKTPPPRAGTSVASDGSFVKMDGEGVKQAIKIIREKKPRCSACDERKRPDPRRQANLEVHTDRWRSVQIDTAYWKHPISKKQVSFSLIMDEASRFLVGKVMRMDGGKGVKASEYAELFTNHWFPYFGMPDVVRSDPEGAFRSEEMLNFFSERGIHLDHIPAEAHWNLSHVERCIEWVKEFLTKTAGDAEQDVTQLIQHAIYTWNHRETVRGYSPFQHAIGRQPDIEGRVFDRRTTDLPMEMMQSPDGEMEVASQLRQQASKAFIDWQVQEKLTRARPKRAARAGNWVEPLVLAYQSFVQHVHREEDLDQPAFHGLSAPLMQDRPEVESLPFEELRLAAYRKLILKAPFLREQKKHVISMMVSSLSDLIYLPADFIVCSGDTGRELFFMRRGVAGVYPSGPECPPVMGESTEVAVTGRGERTRGASAAMRGERRCKWSKAPVEGWFSTSGVPEEYTAGKYFGELGMLTARPRAAWIMAKTYCVLSVPRSTGTFLELGDGESNVGKASEGWKEDAPAIVEDLASLRSSQQLANLHHSLAFHGGPEEALRP</sequence>
<dbReference type="EMBL" id="CAXAMN010022573">
    <property type="protein sequence ID" value="CAK9070920.1"/>
    <property type="molecule type" value="Genomic_DNA"/>
</dbReference>
<dbReference type="CDD" id="cd00038">
    <property type="entry name" value="CAP_ED"/>
    <property type="match status" value="1"/>
</dbReference>
<dbReference type="Pfam" id="PF20600">
    <property type="entry name" value="ExoX-like_C"/>
    <property type="match status" value="1"/>
</dbReference>
<evidence type="ECO:0000259" key="3">
    <source>
        <dbReference type="PROSITE" id="PS50994"/>
    </source>
</evidence>
<feature type="region of interest" description="Disordered" evidence="1">
    <location>
        <begin position="867"/>
        <end position="887"/>
    </location>
</feature>
<dbReference type="PROSITE" id="PS00888">
    <property type="entry name" value="CNMP_BINDING_1"/>
    <property type="match status" value="1"/>
</dbReference>
<feature type="compositionally biased region" description="Acidic residues" evidence="1">
    <location>
        <begin position="308"/>
        <end position="318"/>
    </location>
</feature>
<dbReference type="InterPro" id="IPR046768">
    <property type="entry name" value="ExoX-like_C"/>
</dbReference>
<dbReference type="InterPro" id="IPR001584">
    <property type="entry name" value="Integrase_cat-core"/>
</dbReference>
<dbReference type="InterPro" id="IPR012337">
    <property type="entry name" value="RNaseH-like_sf"/>
</dbReference>